<dbReference type="GO" id="GO:0012505">
    <property type="term" value="C:endomembrane system"/>
    <property type="evidence" value="ECO:0007669"/>
    <property type="project" value="UniProtKB-ARBA"/>
</dbReference>
<comment type="caution">
    <text evidence="5">The sequence shown here is derived from an EMBL/GenBank/DDBJ whole genome shotgun (WGS) entry which is preliminary data.</text>
</comment>
<accession>A0A7W7GZP2</accession>
<keyword evidence="2" id="KW-0333">Golgi apparatus</keyword>
<reference evidence="5 6" key="1">
    <citation type="submission" date="2020-08" db="EMBL/GenBank/DDBJ databases">
        <title>Sequencing the genomes of 1000 actinobacteria strains.</title>
        <authorList>
            <person name="Klenk H.-P."/>
        </authorList>
    </citation>
    <scope>NUCLEOTIDE SEQUENCE [LARGE SCALE GENOMIC DNA]</scope>
    <source>
        <strain evidence="5 6">DSM 45809</strain>
    </source>
</reference>
<dbReference type="Proteomes" id="UP000546162">
    <property type="component" value="Unassembled WGS sequence"/>
</dbReference>
<evidence type="ECO:0000256" key="3">
    <source>
        <dbReference type="ARBA" id="ARBA00023121"/>
    </source>
</evidence>
<evidence type="ECO:0000313" key="6">
    <source>
        <dbReference type="Proteomes" id="UP000546162"/>
    </source>
</evidence>
<name>A0A7W7GZP2_9ACTN</name>
<evidence type="ECO:0000256" key="1">
    <source>
        <dbReference type="ARBA" id="ARBA00004255"/>
    </source>
</evidence>
<dbReference type="RefSeq" id="WP_185041792.1">
    <property type="nucleotide sequence ID" value="NZ_BAABFG010000005.1"/>
</dbReference>
<dbReference type="Pfam" id="PF05719">
    <property type="entry name" value="GPP34"/>
    <property type="match status" value="1"/>
</dbReference>
<evidence type="ECO:0008006" key="7">
    <source>
        <dbReference type="Google" id="ProtNLM"/>
    </source>
</evidence>
<dbReference type="AlphaFoldDB" id="A0A7W7GZP2"/>
<protein>
    <recommendedName>
        <fullName evidence="7">Golgi phosphoprotein 3 GPP34</fullName>
    </recommendedName>
</protein>
<dbReference type="InterPro" id="IPR038261">
    <property type="entry name" value="GPP34-like_sf"/>
</dbReference>
<evidence type="ECO:0000256" key="4">
    <source>
        <dbReference type="ARBA" id="ARBA00023136"/>
    </source>
</evidence>
<dbReference type="GO" id="GO:0070273">
    <property type="term" value="F:phosphatidylinositol-4-phosphate binding"/>
    <property type="evidence" value="ECO:0007669"/>
    <property type="project" value="InterPro"/>
</dbReference>
<dbReference type="GO" id="GO:0005737">
    <property type="term" value="C:cytoplasm"/>
    <property type="evidence" value="ECO:0007669"/>
    <property type="project" value="UniProtKB-ARBA"/>
</dbReference>
<keyword evidence="4" id="KW-0472">Membrane</keyword>
<dbReference type="InterPro" id="IPR008628">
    <property type="entry name" value="GPP34-like"/>
</dbReference>
<dbReference type="Gene3D" id="1.10.3630.10">
    <property type="entry name" value="yeast vps74-n-term truncation variant domain like"/>
    <property type="match status" value="1"/>
</dbReference>
<keyword evidence="3" id="KW-0446">Lipid-binding</keyword>
<proteinExistence type="predicted"/>
<evidence type="ECO:0000256" key="2">
    <source>
        <dbReference type="ARBA" id="ARBA00023034"/>
    </source>
</evidence>
<comment type="subcellular location">
    <subcellularLocation>
        <location evidence="1">Golgi apparatus membrane</location>
        <topology evidence="1">Peripheral membrane protein</topology>
        <orientation evidence="1">Cytoplasmic side</orientation>
    </subcellularLocation>
</comment>
<dbReference type="EMBL" id="JACHNB010000001">
    <property type="protein sequence ID" value="MBB4741290.1"/>
    <property type="molecule type" value="Genomic_DNA"/>
</dbReference>
<organism evidence="5 6">
    <name type="scientific">Actinoplanes octamycinicus</name>
    <dbReference type="NCBI Taxonomy" id="135948"/>
    <lineage>
        <taxon>Bacteria</taxon>
        <taxon>Bacillati</taxon>
        <taxon>Actinomycetota</taxon>
        <taxon>Actinomycetes</taxon>
        <taxon>Micromonosporales</taxon>
        <taxon>Micromonosporaceae</taxon>
        <taxon>Actinoplanes</taxon>
    </lineage>
</organism>
<evidence type="ECO:0000313" key="5">
    <source>
        <dbReference type="EMBL" id="MBB4741290.1"/>
    </source>
</evidence>
<keyword evidence="6" id="KW-1185">Reference proteome</keyword>
<sequence length="226" mass="24353">MWRPGLDPTLVREQFYLLAHDETRQMRPHLHLPALSAGLAGATVMDLLIAQRVTVESGSLRPDWYQRASTGDPITDDVLALIMETAPGPALPALIRAASAGLYERTTAALVHKGVIVEGPPRRWRKGRDYAIAHEGIAVRARARVGYRMEGRDGPSPEADSLCTLVSALGLHAVLVRGTRSEVEPLLQRVVRDLPENAAGHPVGEAPAVAAAVLKVIQDMATSAMM</sequence>
<gene>
    <name evidence="5" type="ORF">BJY16_004749</name>
</gene>